<proteinExistence type="predicted"/>
<name>A0A8D1IA96_PIG</name>
<dbReference type="AlphaFoldDB" id="A0A8D1IA96"/>
<accession>A0A8D1IA96</accession>
<organism evidence="1 2">
    <name type="scientific">Sus scrofa</name>
    <name type="common">Pig</name>
    <dbReference type="NCBI Taxonomy" id="9823"/>
    <lineage>
        <taxon>Eukaryota</taxon>
        <taxon>Metazoa</taxon>
        <taxon>Chordata</taxon>
        <taxon>Craniata</taxon>
        <taxon>Vertebrata</taxon>
        <taxon>Euteleostomi</taxon>
        <taxon>Mammalia</taxon>
        <taxon>Eutheria</taxon>
        <taxon>Laurasiatheria</taxon>
        <taxon>Artiodactyla</taxon>
        <taxon>Suina</taxon>
        <taxon>Suidae</taxon>
        <taxon>Sus</taxon>
    </lineage>
</organism>
<dbReference type="InterPro" id="IPR031389">
    <property type="entry name" value="RBIS"/>
</dbReference>
<sequence>MRAQAVGVTWSLSSRTRLSETMAKNKLRGQKSRNVFHIASQKGFKVKNKAKPVTTNLKKINIVNEEKVNRLNKAFLDIQKELAHFSKGLSLEPLQKQLSPQQCPEKEPVNVDEATRLMAQL</sequence>
<protein>
    <recommendedName>
        <fullName evidence="3">Ribosomal biogenesis factor</fullName>
    </recommendedName>
</protein>
<dbReference type="Ensembl" id="ENSSSCT00045041088.1">
    <property type="protein sequence ID" value="ENSSSCP00045028529.1"/>
    <property type="gene ID" value="ENSSSCG00045024099.1"/>
</dbReference>
<dbReference type="GO" id="GO:0042254">
    <property type="term" value="P:ribosome biogenesis"/>
    <property type="evidence" value="ECO:0007669"/>
    <property type="project" value="InterPro"/>
</dbReference>
<evidence type="ECO:0008006" key="3">
    <source>
        <dbReference type="Google" id="ProtNLM"/>
    </source>
</evidence>
<dbReference type="PANTHER" id="PTHR35544:SF3">
    <property type="entry name" value="RIBOSOMAL BIOGENESIS FACTOR"/>
    <property type="match status" value="1"/>
</dbReference>
<dbReference type="Pfam" id="PF15679">
    <property type="entry name" value="DUF4665"/>
    <property type="match status" value="1"/>
</dbReference>
<evidence type="ECO:0000313" key="1">
    <source>
        <dbReference type="Ensembl" id="ENSSSCP00045028529.1"/>
    </source>
</evidence>
<evidence type="ECO:0000313" key="2">
    <source>
        <dbReference type="Proteomes" id="UP000694728"/>
    </source>
</evidence>
<reference evidence="1" key="1">
    <citation type="submission" date="2025-08" db="UniProtKB">
        <authorList>
            <consortium name="Ensembl"/>
        </authorList>
    </citation>
    <scope>IDENTIFICATION</scope>
</reference>
<dbReference type="Proteomes" id="UP000694728">
    <property type="component" value="Unplaced"/>
</dbReference>
<dbReference type="PANTHER" id="PTHR35544">
    <property type="entry name" value="RIBOSOMAL BIOGENESIS FACTOR"/>
    <property type="match status" value="1"/>
</dbReference>